<keyword evidence="2" id="KW-1185">Reference proteome</keyword>
<dbReference type="KEGG" id="vg:64470584"/>
<accession>A0A2Z4QCA0</accession>
<sequence length="150" mass="16084">MGISLYPPPAAPVDDTGWILMTPLSNGWKHYNEVSTGSSWPKGHYRRKEGTVYLSGLLSPPATGQSSIIFYLPEGFRITGLGPQIFFGSGINDIAKVTGNPNNSVTNHTHNYSINEGGARIDIYPDGAVRHTGDVTQHLSLAGISFLAEG</sequence>
<dbReference type="EMBL" id="MH248947">
    <property type="protein sequence ID" value="AWY07588.1"/>
    <property type="molecule type" value="Genomic_DNA"/>
</dbReference>
<reference evidence="2" key="1">
    <citation type="submission" date="2018-04" db="EMBL/GenBank/DDBJ databases">
        <authorList>
            <person name="Go L.Y."/>
            <person name="Mitchell J.A."/>
        </authorList>
    </citation>
    <scope>NUCLEOTIDE SEQUENCE [LARGE SCALE GENOMIC DNA]</scope>
</reference>
<name>A0A2Z4QCA0_9CAUD</name>
<evidence type="ECO:0000313" key="1">
    <source>
        <dbReference type="EMBL" id="AWY07588.1"/>
    </source>
</evidence>
<gene>
    <name evidence="1" type="primary">24</name>
    <name evidence="1" type="ORF">SEA_YOSIF_24</name>
</gene>
<evidence type="ECO:0000313" key="2">
    <source>
        <dbReference type="Proteomes" id="UP000250856"/>
    </source>
</evidence>
<dbReference type="Proteomes" id="UP000250856">
    <property type="component" value="Segment"/>
</dbReference>
<dbReference type="GeneID" id="64470584"/>
<protein>
    <submittedName>
        <fullName evidence="1">Uncharacterized protein</fullName>
    </submittedName>
</protein>
<organism evidence="1 2">
    <name type="scientific">Streptomyces phage Yosif</name>
    <dbReference type="NCBI Taxonomy" id="2201421"/>
    <lineage>
        <taxon>Viruses</taxon>
        <taxon>Duplodnaviria</taxon>
        <taxon>Heunggongvirae</taxon>
        <taxon>Uroviricota</taxon>
        <taxon>Caudoviricetes</taxon>
        <taxon>Arquatrovirinae</taxon>
        <taxon>Yosifvirus</taxon>
        <taxon>Yosifvirus yosif</taxon>
    </lineage>
</organism>
<proteinExistence type="predicted"/>
<dbReference type="RefSeq" id="YP_010054666.1">
    <property type="nucleotide sequence ID" value="NC_054656.1"/>
</dbReference>